<evidence type="ECO:0000256" key="1">
    <source>
        <dbReference type="ARBA" id="ARBA00001954"/>
    </source>
</evidence>
<dbReference type="PANTHER" id="PTHR10543">
    <property type="entry name" value="BETA-CAROTENE DIOXYGENASE"/>
    <property type="match status" value="1"/>
</dbReference>
<name>A0ABR4GG19_9EURO</name>
<organism evidence="7 8">
    <name type="scientific">Aspergillus keveii</name>
    <dbReference type="NCBI Taxonomy" id="714993"/>
    <lineage>
        <taxon>Eukaryota</taxon>
        <taxon>Fungi</taxon>
        <taxon>Dikarya</taxon>
        <taxon>Ascomycota</taxon>
        <taxon>Pezizomycotina</taxon>
        <taxon>Eurotiomycetes</taxon>
        <taxon>Eurotiomycetidae</taxon>
        <taxon>Eurotiales</taxon>
        <taxon>Aspergillaceae</taxon>
        <taxon>Aspergillus</taxon>
        <taxon>Aspergillus subgen. Nidulantes</taxon>
    </lineage>
</organism>
<accession>A0ABR4GG19</accession>
<evidence type="ECO:0000256" key="3">
    <source>
        <dbReference type="ARBA" id="ARBA00022723"/>
    </source>
</evidence>
<keyword evidence="3" id="KW-0479">Metal-binding</keyword>
<evidence type="ECO:0000256" key="4">
    <source>
        <dbReference type="ARBA" id="ARBA00023002"/>
    </source>
</evidence>
<evidence type="ECO:0000313" key="8">
    <source>
        <dbReference type="Proteomes" id="UP001610563"/>
    </source>
</evidence>
<comment type="cofactor">
    <cofactor evidence="1">
        <name>Fe(2+)</name>
        <dbReference type="ChEBI" id="CHEBI:29033"/>
    </cofactor>
</comment>
<dbReference type="PANTHER" id="PTHR10543:SF24">
    <property type="entry name" value="CAROTENOID ISOMEROOXYGENASE"/>
    <property type="match status" value="1"/>
</dbReference>
<reference evidence="7 8" key="1">
    <citation type="submission" date="2024-07" db="EMBL/GenBank/DDBJ databases">
        <title>Section-level genome sequencing and comparative genomics of Aspergillus sections Usti and Cavernicolus.</title>
        <authorList>
            <consortium name="Lawrence Berkeley National Laboratory"/>
            <person name="Nybo J.L."/>
            <person name="Vesth T.C."/>
            <person name="Theobald S."/>
            <person name="Frisvad J.C."/>
            <person name="Larsen T.O."/>
            <person name="Kjaerboelling I."/>
            <person name="Rothschild-Mancinelli K."/>
            <person name="Lyhne E.K."/>
            <person name="Kogle M.E."/>
            <person name="Barry K."/>
            <person name="Clum A."/>
            <person name="Na H."/>
            <person name="Ledsgaard L."/>
            <person name="Lin J."/>
            <person name="Lipzen A."/>
            <person name="Kuo A."/>
            <person name="Riley R."/>
            <person name="Mondo S."/>
            <person name="Labutti K."/>
            <person name="Haridas S."/>
            <person name="Pangalinan J."/>
            <person name="Salamov A.A."/>
            <person name="Simmons B.A."/>
            <person name="Magnuson J.K."/>
            <person name="Chen J."/>
            <person name="Drula E."/>
            <person name="Henrissat B."/>
            <person name="Wiebenga A."/>
            <person name="Lubbers R.J."/>
            <person name="Gomes A.C."/>
            <person name="Makela M.R."/>
            <person name="Stajich J."/>
            <person name="Grigoriev I.V."/>
            <person name="Mortensen U.H."/>
            <person name="De Vries R.P."/>
            <person name="Baker S.E."/>
            <person name="Andersen M.R."/>
        </authorList>
    </citation>
    <scope>NUCLEOTIDE SEQUENCE [LARGE SCALE GENOMIC DNA]</scope>
    <source>
        <strain evidence="7 8">CBS 209.92</strain>
    </source>
</reference>
<evidence type="ECO:0000256" key="5">
    <source>
        <dbReference type="ARBA" id="ARBA00023004"/>
    </source>
</evidence>
<evidence type="ECO:0000256" key="2">
    <source>
        <dbReference type="ARBA" id="ARBA00006787"/>
    </source>
</evidence>
<feature type="compositionally biased region" description="Basic and acidic residues" evidence="6">
    <location>
        <begin position="141"/>
        <end position="158"/>
    </location>
</feature>
<comment type="similarity">
    <text evidence="2">Belongs to the carotenoid oxygenase family.</text>
</comment>
<sequence length="588" mass="65456">MPGIQTIDTSRHYNNWPNDQGFEGNHEQKTPVELAVTGHIPSYAAGVLYRTGPGRYRVDTEHGNTFQVKHWFDGFSQTHRFKLVAEEQSGGDSVMRVFYNSRFSTDDLIEEARRTGSLERFTFGVQRDPCKVMYQKVQSTFEKEDKKDEREEEKKNGEVQEGEEDKATFHNIGVTLSVNMPGLTPQSAPIPTNGKKASRYNEITTLYAKTDNYGYKKIDPETLEPLGVANQTALHPDLKGPLSASHAKSDPDMGDMYNYNLSFAPEPTYRVFRVSAETGETTILASFPGTPTYMHSFFLSADYVIICTWNAHLSPEGFAKGSYMGALKDFDPSLPAKWYVVDRRQDRGLVATYESDAFFCFHTINAWEEQNTSDPTKTDIVAECVSFENTDTMRKLYYELLLSSSTNSEARPPLNAINNGGKIQSKISRFRLPAIPSTEFDSNSDSTLRAPLISSTLQTLSPELPALNPSYITRPHRYTYAVIDRGLSTFFDGIMKFDSTTQETLIWSAHAQSPGEPIFVPNPQGEREDDGVLLSVVLDGLSGNSYLLVLDARTLSEVGRASVEGVVAFGFHGVHVPSGDVGLSTGDF</sequence>
<dbReference type="Proteomes" id="UP001610563">
    <property type="component" value="Unassembled WGS sequence"/>
</dbReference>
<comment type="caution">
    <text evidence="7">The sequence shown here is derived from an EMBL/GenBank/DDBJ whole genome shotgun (WGS) entry which is preliminary data.</text>
</comment>
<dbReference type="InterPro" id="IPR004294">
    <property type="entry name" value="Carotenoid_Oase"/>
</dbReference>
<dbReference type="EMBL" id="JBFTWV010000016">
    <property type="protein sequence ID" value="KAL2797881.1"/>
    <property type="molecule type" value="Genomic_DNA"/>
</dbReference>
<keyword evidence="5" id="KW-0408">Iron</keyword>
<feature type="region of interest" description="Disordered" evidence="6">
    <location>
        <begin position="139"/>
        <end position="168"/>
    </location>
</feature>
<protein>
    <submittedName>
        <fullName evidence="7">Carotenoid oxygenase</fullName>
    </submittedName>
</protein>
<keyword evidence="4" id="KW-0560">Oxidoreductase</keyword>
<proteinExistence type="inferred from homology"/>
<gene>
    <name evidence="7" type="ORF">BJX66DRAFT_71274</name>
</gene>
<evidence type="ECO:0000256" key="6">
    <source>
        <dbReference type="SAM" id="MobiDB-lite"/>
    </source>
</evidence>
<feature type="compositionally biased region" description="Polar residues" evidence="6">
    <location>
        <begin position="1"/>
        <end position="18"/>
    </location>
</feature>
<feature type="region of interest" description="Disordered" evidence="6">
    <location>
        <begin position="1"/>
        <end position="26"/>
    </location>
</feature>
<evidence type="ECO:0000313" key="7">
    <source>
        <dbReference type="EMBL" id="KAL2797881.1"/>
    </source>
</evidence>
<dbReference type="Pfam" id="PF03055">
    <property type="entry name" value="RPE65"/>
    <property type="match status" value="1"/>
</dbReference>
<keyword evidence="8" id="KW-1185">Reference proteome</keyword>